<feature type="signal peptide" evidence="8">
    <location>
        <begin position="1"/>
        <end position="20"/>
    </location>
</feature>
<dbReference type="NCBIfam" id="TIGR01844">
    <property type="entry name" value="type_I_sec_TolC"/>
    <property type="match status" value="1"/>
</dbReference>
<dbReference type="EMBL" id="CP024847">
    <property type="protein sequence ID" value="AUR51006.1"/>
    <property type="molecule type" value="Genomic_DNA"/>
</dbReference>
<evidence type="ECO:0000313" key="9">
    <source>
        <dbReference type="EMBL" id="AUR51006.1"/>
    </source>
</evidence>
<dbReference type="GO" id="GO:0015288">
    <property type="term" value="F:porin activity"/>
    <property type="evidence" value="ECO:0007669"/>
    <property type="project" value="TreeGrafter"/>
</dbReference>
<dbReference type="InterPro" id="IPR051906">
    <property type="entry name" value="TolC-like"/>
</dbReference>
<dbReference type="RefSeq" id="WP_102950306.1">
    <property type="nucleotide sequence ID" value="NZ_CP024847.1"/>
</dbReference>
<keyword evidence="10" id="KW-1185">Reference proteome</keyword>
<keyword evidence="4" id="KW-1134">Transmembrane beta strand</keyword>
<keyword evidence="8" id="KW-0732">Signal</keyword>
<dbReference type="Proteomes" id="UP000236655">
    <property type="component" value="Chromosome"/>
</dbReference>
<comment type="similarity">
    <text evidence="2">Belongs to the outer membrane factor (OMF) (TC 1.B.17) family.</text>
</comment>
<dbReference type="InterPro" id="IPR003423">
    <property type="entry name" value="OMP_efflux"/>
</dbReference>
<evidence type="ECO:0000256" key="7">
    <source>
        <dbReference type="ARBA" id="ARBA00023237"/>
    </source>
</evidence>
<reference evidence="10" key="1">
    <citation type="submission" date="2017-11" db="EMBL/GenBank/DDBJ databases">
        <authorList>
            <person name="Chan K.G."/>
            <person name="Lee L.S."/>
        </authorList>
    </citation>
    <scope>NUCLEOTIDE SEQUENCE [LARGE SCALE GENOMIC DNA]</scope>
    <source>
        <strain evidence="10">DSM 100970</strain>
    </source>
</reference>
<evidence type="ECO:0000256" key="6">
    <source>
        <dbReference type="ARBA" id="ARBA00023136"/>
    </source>
</evidence>
<dbReference type="GO" id="GO:1990281">
    <property type="term" value="C:efflux pump complex"/>
    <property type="evidence" value="ECO:0007669"/>
    <property type="project" value="TreeGrafter"/>
</dbReference>
<dbReference type="KEGG" id="nba:CUN60_01365"/>
<dbReference type="Pfam" id="PF02321">
    <property type="entry name" value="OEP"/>
    <property type="match status" value="2"/>
</dbReference>
<accession>A0A2I7N3H5</accession>
<keyword evidence="3" id="KW-0813">Transport</keyword>
<dbReference type="GO" id="GO:0009279">
    <property type="term" value="C:cell outer membrane"/>
    <property type="evidence" value="ECO:0007669"/>
    <property type="project" value="UniProtKB-SubCell"/>
</dbReference>
<keyword evidence="5" id="KW-0812">Transmembrane</keyword>
<proteinExistence type="inferred from homology"/>
<evidence type="ECO:0008006" key="11">
    <source>
        <dbReference type="Google" id="ProtNLM"/>
    </source>
</evidence>
<evidence type="ECO:0000256" key="2">
    <source>
        <dbReference type="ARBA" id="ARBA00007613"/>
    </source>
</evidence>
<dbReference type="PANTHER" id="PTHR30026:SF20">
    <property type="entry name" value="OUTER MEMBRANE PROTEIN TOLC"/>
    <property type="match status" value="1"/>
</dbReference>
<dbReference type="InterPro" id="IPR010130">
    <property type="entry name" value="T1SS_OMP_TolC"/>
</dbReference>
<feature type="chain" id="PRO_5014450579" description="TolC family outer membrane protein" evidence="8">
    <location>
        <begin position="21"/>
        <end position="449"/>
    </location>
</feature>
<dbReference type="OrthoDB" id="9813458at2"/>
<dbReference type="GO" id="GO:0015562">
    <property type="term" value="F:efflux transmembrane transporter activity"/>
    <property type="evidence" value="ECO:0007669"/>
    <property type="project" value="InterPro"/>
</dbReference>
<dbReference type="Gene3D" id="1.20.1600.10">
    <property type="entry name" value="Outer membrane efflux proteins (OEP)"/>
    <property type="match status" value="1"/>
</dbReference>
<dbReference type="AlphaFoldDB" id="A0A2I7N3H5"/>
<sequence>MKKKLLLSILYFSPIFTTYAVDLFEAYQKALVFNADYLKAVATNDAGQENPNISRAAILPQVNANVTLSENYVSGAGMYAFYHQPIYGAQLNQVVFDFSKFSTYTRSKFSAQLSTLQLENARQQLMVDVAQAYFDVLYAEDVLLATQMTAKALEQQLIQAKEAFQVGTVPVVDVNDAQAAYDASMAQELQDENNLIYKKNIFRNLTGLNPDLIQPLQTDIELKLPVPQDSNLWAQMAESGNLNVKIANKQLVMAKQDISIARSGHLPTINLLAQYMYQDTGSIDNTNATSNQLQSIINVAGSPISSYTVGYVGLQLSVPIYSGGEVNAKTRQAAAIFESSQEQLTSVQRQTDQNIRNAYWNVANGVSFVQAQKAALKSAKTKVDSDKLGYQVGIRNSVNLVNAQKDYFQTFKEYQQSRYKYLLSEVQLQYLSGMIDERFLQQINANIKQ</sequence>
<name>A0A2I7N3H5_9NEIS</name>
<evidence type="ECO:0000256" key="1">
    <source>
        <dbReference type="ARBA" id="ARBA00004442"/>
    </source>
</evidence>
<protein>
    <recommendedName>
        <fullName evidence="11">TolC family outer membrane protein</fullName>
    </recommendedName>
</protein>
<evidence type="ECO:0000256" key="4">
    <source>
        <dbReference type="ARBA" id="ARBA00022452"/>
    </source>
</evidence>
<evidence type="ECO:0000256" key="5">
    <source>
        <dbReference type="ARBA" id="ARBA00022692"/>
    </source>
</evidence>
<evidence type="ECO:0000256" key="8">
    <source>
        <dbReference type="SAM" id="SignalP"/>
    </source>
</evidence>
<organism evidence="9 10">
    <name type="scientific">Aquella oligotrophica</name>
    <dbReference type="NCBI Taxonomy" id="2067065"/>
    <lineage>
        <taxon>Bacteria</taxon>
        <taxon>Pseudomonadati</taxon>
        <taxon>Pseudomonadota</taxon>
        <taxon>Betaproteobacteria</taxon>
        <taxon>Neisseriales</taxon>
        <taxon>Neisseriaceae</taxon>
        <taxon>Aquella</taxon>
    </lineage>
</organism>
<keyword evidence="6" id="KW-0472">Membrane</keyword>
<comment type="subcellular location">
    <subcellularLocation>
        <location evidence="1">Cell outer membrane</location>
    </subcellularLocation>
</comment>
<evidence type="ECO:0000256" key="3">
    <source>
        <dbReference type="ARBA" id="ARBA00022448"/>
    </source>
</evidence>
<evidence type="ECO:0000313" key="10">
    <source>
        <dbReference type="Proteomes" id="UP000236655"/>
    </source>
</evidence>
<keyword evidence="7" id="KW-0998">Cell outer membrane</keyword>
<dbReference type="SUPFAM" id="SSF56954">
    <property type="entry name" value="Outer membrane efflux proteins (OEP)"/>
    <property type="match status" value="1"/>
</dbReference>
<dbReference type="PANTHER" id="PTHR30026">
    <property type="entry name" value="OUTER MEMBRANE PROTEIN TOLC"/>
    <property type="match status" value="1"/>
</dbReference>
<gene>
    <name evidence="9" type="ORF">CUN60_01365</name>
</gene>